<evidence type="ECO:0000313" key="2">
    <source>
        <dbReference type="Proteomes" id="UP000267606"/>
    </source>
</evidence>
<dbReference type="EMBL" id="UZAJ01011594">
    <property type="protein sequence ID" value="VDO60742.1"/>
    <property type="molecule type" value="Genomic_DNA"/>
</dbReference>
<evidence type="ECO:0000313" key="3">
    <source>
        <dbReference type="WBParaSite" id="OFLC_0000945001-mRNA-1"/>
    </source>
</evidence>
<dbReference type="AlphaFoldDB" id="A0A183HPN9"/>
<accession>A0A183HPN9</accession>
<name>A0A183HPN9_9BILA</name>
<keyword evidence="2" id="KW-1185">Reference proteome</keyword>
<sequence length="161" mass="18752">MNSAHNLPAMRFSTIKLQNEKGEMGYEIKKLIRAGRPDRALGSLSRKNSLKTKKFSPFPKKNIQLRTSSSSWIVDPGNILERQERSFVVSWKCAFGEHEIVLMCQCNDHFNVLRLGMGSPRFWRMDFCFINWLWRPAPYVAPSTAIDVYYCQFFIGFHIPK</sequence>
<reference evidence="3" key="1">
    <citation type="submission" date="2016-06" db="UniProtKB">
        <authorList>
            <consortium name="WormBaseParasite"/>
        </authorList>
    </citation>
    <scope>IDENTIFICATION</scope>
</reference>
<proteinExistence type="predicted"/>
<gene>
    <name evidence="1" type="ORF">OFLC_LOCUS9454</name>
</gene>
<dbReference type="WBParaSite" id="OFLC_0000945001-mRNA-1">
    <property type="protein sequence ID" value="OFLC_0000945001-mRNA-1"/>
    <property type="gene ID" value="OFLC_0000945001"/>
</dbReference>
<protein>
    <submittedName>
        <fullName evidence="3">DUF4283 domain-containing protein</fullName>
    </submittedName>
</protein>
<organism evidence="3">
    <name type="scientific">Onchocerca flexuosa</name>
    <dbReference type="NCBI Taxonomy" id="387005"/>
    <lineage>
        <taxon>Eukaryota</taxon>
        <taxon>Metazoa</taxon>
        <taxon>Ecdysozoa</taxon>
        <taxon>Nematoda</taxon>
        <taxon>Chromadorea</taxon>
        <taxon>Rhabditida</taxon>
        <taxon>Spirurina</taxon>
        <taxon>Spiruromorpha</taxon>
        <taxon>Filarioidea</taxon>
        <taxon>Onchocercidae</taxon>
        <taxon>Onchocerca</taxon>
    </lineage>
</organism>
<evidence type="ECO:0000313" key="1">
    <source>
        <dbReference type="EMBL" id="VDO60742.1"/>
    </source>
</evidence>
<dbReference type="Proteomes" id="UP000267606">
    <property type="component" value="Unassembled WGS sequence"/>
</dbReference>
<reference evidence="1 2" key="2">
    <citation type="submission" date="2018-11" db="EMBL/GenBank/DDBJ databases">
        <authorList>
            <consortium name="Pathogen Informatics"/>
        </authorList>
    </citation>
    <scope>NUCLEOTIDE SEQUENCE [LARGE SCALE GENOMIC DNA]</scope>
</reference>